<evidence type="ECO:0000313" key="7">
    <source>
        <dbReference type="EMBL" id="KKY16874.1"/>
    </source>
</evidence>
<reference evidence="7 8" key="1">
    <citation type="submission" date="2015-05" db="EMBL/GenBank/DDBJ databases">
        <title>Distinctive expansion of gene families associated with plant cell wall degradation and secondary metabolism in the genomes of grapevine trunk pathogens.</title>
        <authorList>
            <person name="Lawrence D.P."/>
            <person name="Travadon R."/>
            <person name="Rolshausen P.E."/>
            <person name="Baumgartner K."/>
        </authorList>
    </citation>
    <scope>NUCLEOTIDE SEQUENCE [LARGE SCALE GENOMIC DNA]</scope>
    <source>
        <strain evidence="7">UCRPC4</strain>
    </source>
</reference>
<feature type="region of interest" description="Disordered" evidence="5">
    <location>
        <begin position="87"/>
        <end position="240"/>
    </location>
</feature>
<dbReference type="GO" id="GO:0012505">
    <property type="term" value="C:endomembrane system"/>
    <property type="evidence" value="ECO:0007669"/>
    <property type="project" value="UniProtKB-SubCell"/>
</dbReference>
<keyword evidence="3" id="KW-1133">Transmembrane helix</keyword>
<keyword evidence="2" id="KW-0812">Transmembrane</keyword>
<evidence type="ECO:0000259" key="6">
    <source>
        <dbReference type="Pfam" id="PF06398"/>
    </source>
</evidence>
<gene>
    <name evidence="7" type="ORF">UCRPC4_g05832</name>
</gene>
<dbReference type="PANTHER" id="PTHR31679:SF2">
    <property type="entry name" value="PEROXISOMAL MEMBRANE PROTEIN PEX30-RELATED"/>
    <property type="match status" value="1"/>
</dbReference>
<feature type="compositionally biased region" description="Acidic residues" evidence="5">
    <location>
        <begin position="134"/>
        <end position="144"/>
    </location>
</feature>
<organism evidence="7 8">
    <name type="scientific">Phaeomoniella chlamydospora</name>
    <name type="common">Phaeoacremonium chlamydosporum</name>
    <dbReference type="NCBI Taxonomy" id="158046"/>
    <lineage>
        <taxon>Eukaryota</taxon>
        <taxon>Fungi</taxon>
        <taxon>Dikarya</taxon>
        <taxon>Ascomycota</taxon>
        <taxon>Pezizomycotina</taxon>
        <taxon>Eurotiomycetes</taxon>
        <taxon>Chaetothyriomycetidae</taxon>
        <taxon>Phaeomoniellales</taxon>
        <taxon>Phaeomoniellaceae</taxon>
        <taxon>Phaeomoniella</taxon>
    </lineage>
</organism>
<keyword evidence="4" id="KW-0472">Membrane</keyword>
<keyword evidence="8" id="KW-1185">Reference proteome</keyword>
<dbReference type="InterPro" id="IPR052646">
    <property type="entry name" value="Peroxisomal_PEX28-32"/>
</dbReference>
<sequence length="240" mass="26377">MLAYERAAWTDENLNPASPKDQFELPDVDGGHARWRWVDRSEWRIEGGSSDASFKKPGSWNDGKRTDGWGRYTRRRKWYRDAELVEVTPSTEVTPSPTPRLRPDTSSKDPVHSDSESVVTKADEKKQPPTGGDGDLEPNPEADDSASSVIAKDTDTASTKSKRKSGTWFSPTGKTRSGSKGSSTTKSIDTKNSSESAKSKDDEGNADEHDRWRTGQGERERQAREGGGWGIGEDAAMGLS</sequence>
<comment type="caution">
    <text evidence="7">The sequence shown here is derived from an EMBL/GenBank/DDBJ whole genome shotgun (WGS) entry which is preliminary data.</text>
</comment>
<evidence type="ECO:0000256" key="2">
    <source>
        <dbReference type="ARBA" id="ARBA00022692"/>
    </source>
</evidence>
<dbReference type="GO" id="GO:0007031">
    <property type="term" value="P:peroxisome organization"/>
    <property type="evidence" value="ECO:0007669"/>
    <property type="project" value="TreeGrafter"/>
</dbReference>
<feature type="region of interest" description="Disordered" evidence="5">
    <location>
        <begin position="1"/>
        <end position="27"/>
    </location>
</feature>
<comment type="subcellular location">
    <subcellularLocation>
        <location evidence="1">Endomembrane system</location>
    </subcellularLocation>
</comment>
<dbReference type="InterPro" id="IPR010482">
    <property type="entry name" value="TECPR1-like_DysF"/>
</dbReference>
<feature type="compositionally biased region" description="Low complexity" evidence="5">
    <location>
        <begin position="170"/>
        <end position="187"/>
    </location>
</feature>
<evidence type="ECO:0000256" key="4">
    <source>
        <dbReference type="ARBA" id="ARBA00023136"/>
    </source>
</evidence>
<dbReference type="Proteomes" id="UP000053317">
    <property type="component" value="Unassembled WGS sequence"/>
</dbReference>
<dbReference type="OrthoDB" id="5586090at2759"/>
<evidence type="ECO:0000256" key="5">
    <source>
        <dbReference type="SAM" id="MobiDB-lite"/>
    </source>
</evidence>
<dbReference type="Pfam" id="PF06398">
    <property type="entry name" value="Pex24p"/>
    <property type="match status" value="1"/>
</dbReference>
<evidence type="ECO:0000256" key="1">
    <source>
        <dbReference type="ARBA" id="ARBA00004308"/>
    </source>
</evidence>
<feature type="compositionally biased region" description="Basic and acidic residues" evidence="5">
    <location>
        <begin position="101"/>
        <end position="127"/>
    </location>
</feature>
<proteinExistence type="predicted"/>
<evidence type="ECO:0000256" key="3">
    <source>
        <dbReference type="ARBA" id="ARBA00022989"/>
    </source>
</evidence>
<feature type="compositionally biased region" description="Basic and acidic residues" evidence="5">
    <location>
        <begin position="197"/>
        <end position="224"/>
    </location>
</feature>
<reference evidence="7 8" key="2">
    <citation type="submission" date="2015-05" db="EMBL/GenBank/DDBJ databases">
        <authorList>
            <person name="Morales-Cruz A."/>
            <person name="Amrine K.C."/>
            <person name="Cantu D."/>
        </authorList>
    </citation>
    <scope>NUCLEOTIDE SEQUENCE [LARGE SCALE GENOMIC DNA]</scope>
    <source>
        <strain evidence="7">UCRPC4</strain>
    </source>
</reference>
<evidence type="ECO:0000313" key="8">
    <source>
        <dbReference type="Proteomes" id="UP000053317"/>
    </source>
</evidence>
<dbReference type="EMBL" id="LCWF01000155">
    <property type="protein sequence ID" value="KKY16874.1"/>
    <property type="molecule type" value="Genomic_DNA"/>
</dbReference>
<dbReference type="GO" id="GO:0005778">
    <property type="term" value="C:peroxisomal membrane"/>
    <property type="evidence" value="ECO:0007669"/>
    <property type="project" value="UniProtKB-ARBA"/>
</dbReference>
<dbReference type="AlphaFoldDB" id="A0A0G2E2C1"/>
<feature type="region of interest" description="Disordered" evidence="5">
    <location>
        <begin position="46"/>
        <end position="72"/>
    </location>
</feature>
<feature type="domain" description="TECPR1-like DysF" evidence="6">
    <location>
        <begin position="1"/>
        <end position="80"/>
    </location>
</feature>
<dbReference type="PANTHER" id="PTHR31679">
    <property type="entry name" value="PEROXISOMAL MEMBRANE PROTEIN PEX30-RELATED"/>
    <property type="match status" value="1"/>
</dbReference>
<accession>A0A0G2E2C1</accession>
<name>A0A0G2E2C1_PHACM</name>
<protein>
    <submittedName>
        <fullName evidence="7">Putative integral peroxisomal membrane protein</fullName>
    </submittedName>
</protein>